<dbReference type="AlphaFoldDB" id="A0A1J0KU33"/>
<evidence type="ECO:0000256" key="6">
    <source>
        <dbReference type="RuleBase" id="RU003915"/>
    </source>
</evidence>
<evidence type="ECO:0000313" key="9">
    <source>
        <dbReference type="Proteomes" id="UP000182521"/>
    </source>
</evidence>
<dbReference type="NCBIfam" id="NF011676">
    <property type="entry name" value="PRK15095.1"/>
    <property type="match status" value="1"/>
</dbReference>
<keyword evidence="9" id="KW-1185">Reference proteome</keyword>
<dbReference type="InterPro" id="IPR001179">
    <property type="entry name" value="PPIase_FKBP_dom"/>
</dbReference>
<evidence type="ECO:0000256" key="3">
    <source>
        <dbReference type="ARBA" id="ARBA00023110"/>
    </source>
</evidence>
<protein>
    <recommendedName>
        <fullName evidence="6">Peptidyl-prolyl cis-trans isomerase</fullName>
        <ecNumber evidence="6">5.2.1.8</ecNumber>
    </recommendedName>
</protein>
<evidence type="ECO:0000256" key="4">
    <source>
        <dbReference type="ARBA" id="ARBA00023235"/>
    </source>
</evidence>
<name>A0A1J0KU33_9GAMM</name>
<dbReference type="KEGG" id="frc:KX01_99"/>
<evidence type="ECO:0000259" key="7">
    <source>
        <dbReference type="PROSITE" id="PS50059"/>
    </source>
</evidence>
<dbReference type="SUPFAM" id="SSF54534">
    <property type="entry name" value="FKBP-like"/>
    <property type="match status" value="1"/>
</dbReference>
<proteinExistence type="inferred from homology"/>
<evidence type="ECO:0000256" key="1">
    <source>
        <dbReference type="ARBA" id="ARBA00000971"/>
    </source>
</evidence>
<dbReference type="PANTHER" id="PTHR47861">
    <property type="entry name" value="FKBP-TYPE PEPTIDYL-PROLYL CIS-TRANS ISOMERASE SLYD"/>
    <property type="match status" value="1"/>
</dbReference>
<dbReference type="EC" id="5.2.1.8" evidence="6"/>
<dbReference type="Gene3D" id="3.10.50.40">
    <property type="match status" value="1"/>
</dbReference>
<comment type="similarity">
    <text evidence="2 6">Belongs to the FKBP-type PPIase family.</text>
</comment>
<evidence type="ECO:0000256" key="5">
    <source>
        <dbReference type="PROSITE-ProRule" id="PRU00277"/>
    </source>
</evidence>
<comment type="catalytic activity">
    <reaction evidence="1 5 6">
        <text>[protein]-peptidylproline (omega=180) = [protein]-peptidylproline (omega=0)</text>
        <dbReference type="Rhea" id="RHEA:16237"/>
        <dbReference type="Rhea" id="RHEA-COMP:10747"/>
        <dbReference type="Rhea" id="RHEA-COMP:10748"/>
        <dbReference type="ChEBI" id="CHEBI:83833"/>
        <dbReference type="ChEBI" id="CHEBI:83834"/>
        <dbReference type="EC" id="5.2.1.8"/>
    </reaction>
</comment>
<dbReference type="RefSeq" id="WP_071663133.1">
    <property type="nucleotide sequence ID" value="NZ_CP009654.1"/>
</dbReference>
<reference evidence="9" key="1">
    <citation type="submission" date="2014-10" db="EMBL/GenBank/DDBJ databases">
        <authorList>
            <person name="Kuske C.R."/>
            <person name="Challacombe J.F."/>
            <person name="Daligault H.E."/>
            <person name="Davenport K.W."/>
            <person name="Johnson S.L."/>
            <person name="Siddaramappa S."/>
            <person name="Petersen J.M."/>
        </authorList>
    </citation>
    <scope>NUCLEOTIDE SEQUENCE [LARGE SCALE GENOMIC DNA]</scope>
    <source>
        <strain evidence="9">CA97-1460</strain>
    </source>
</reference>
<dbReference type="PANTHER" id="PTHR47861:SF4">
    <property type="entry name" value="FKBP-TYPE 16 KDA PEPTIDYL-PROLYL CIS-TRANS ISOMERASE"/>
    <property type="match status" value="1"/>
</dbReference>
<dbReference type="GO" id="GO:0003755">
    <property type="term" value="F:peptidyl-prolyl cis-trans isomerase activity"/>
    <property type="evidence" value="ECO:0007669"/>
    <property type="project" value="UniProtKB-UniRule"/>
</dbReference>
<organism evidence="8 9">
    <name type="scientific">Francisella frigiditurris</name>
    <dbReference type="NCBI Taxonomy" id="1542390"/>
    <lineage>
        <taxon>Bacteria</taxon>
        <taxon>Pseudomonadati</taxon>
        <taxon>Pseudomonadota</taxon>
        <taxon>Gammaproteobacteria</taxon>
        <taxon>Thiotrichales</taxon>
        <taxon>Francisellaceae</taxon>
        <taxon>Francisella</taxon>
    </lineage>
</organism>
<gene>
    <name evidence="8" type="ORF">KX01_99</name>
</gene>
<keyword evidence="4 5" id="KW-0413">Isomerase</keyword>
<sequence>MRVSKDSFVKMHFKFRLKDGSIAEDTESYGKAFVFQMGQGCFTDKVESELLDSNIGDKKRIVLMPEEAFGEKHPASIYSVPKKRFPPNMELEEGLIVSFSQKDGTKLPGIITELDEYDVTVDFNHPLSGQIIVFEAKILEIANKEEDLDENLIG</sequence>
<dbReference type="STRING" id="1542390.KX01_99"/>
<evidence type="ECO:0000256" key="2">
    <source>
        <dbReference type="ARBA" id="ARBA00006577"/>
    </source>
</evidence>
<keyword evidence="3 5" id="KW-0697">Rotamase</keyword>
<accession>A0A1J0KU33</accession>
<dbReference type="OrthoDB" id="9808891at2"/>
<evidence type="ECO:0000313" key="8">
    <source>
        <dbReference type="EMBL" id="APC97277.1"/>
    </source>
</evidence>
<dbReference type="EMBL" id="CP009654">
    <property type="protein sequence ID" value="APC97277.1"/>
    <property type="molecule type" value="Genomic_DNA"/>
</dbReference>
<dbReference type="Proteomes" id="UP000182521">
    <property type="component" value="Chromosome"/>
</dbReference>
<dbReference type="InterPro" id="IPR046357">
    <property type="entry name" value="PPIase_dom_sf"/>
</dbReference>
<feature type="domain" description="PPIase FKBP-type" evidence="7">
    <location>
        <begin position="6"/>
        <end position="91"/>
    </location>
</feature>
<dbReference type="Pfam" id="PF00254">
    <property type="entry name" value="FKBP_C"/>
    <property type="match status" value="1"/>
</dbReference>
<dbReference type="PROSITE" id="PS50059">
    <property type="entry name" value="FKBP_PPIASE"/>
    <property type="match status" value="1"/>
</dbReference>